<dbReference type="Proteomes" id="UP000014009">
    <property type="component" value="Unassembled WGS sequence"/>
</dbReference>
<dbReference type="AlphaFoldDB" id="A0A9W5QNE9"/>
<sequence>MRVVAKKVQMIRLQEEYNKREENIETECIKLNKKAVGKKSKKARTKEGTWDERCTQAVHLFRQGIEYPDIAKKVGCNVSSLYRELKKRGALQMPAVKELKPSKSLHPISITTTKKTKFERYKKYYMYK</sequence>
<evidence type="ECO:0000313" key="2">
    <source>
        <dbReference type="Proteomes" id="UP000014009"/>
    </source>
</evidence>
<evidence type="ECO:0008006" key="3">
    <source>
        <dbReference type="Google" id="ProtNLM"/>
    </source>
</evidence>
<dbReference type="RefSeq" id="WP_016099388.1">
    <property type="nucleotide sequence ID" value="NZ_KB976546.1"/>
</dbReference>
<dbReference type="EMBL" id="AHEF01000102">
    <property type="protein sequence ID" value="EOP79332.1"/>
    <property type="molecule type" value="Genomic_DNA"/>
</dbReference>
<accession>A0A9W5QNE9</accession>
<reference evidence="1 2" key="1">
    <citation type="submission" date="2012-12" db="EMBL/GenBank/DDBJ databases">
        <title>The Genome Sequence of Bacillus cereus HuB4-4.</title>
        <authorList>
            <consortium name="The Broad Institute Genome Sequencing Platform"/>
            <consortium name="The Broad Institute Genome Sequencing Center for Infectious Disease"/>
            <person name="Feldgarden M."/>
            <person name="Van der Auwera G.A."/>
            <person name="Mahillon J."/>
            <person name="Duprez V."/>
            <person name="Timmery S."/>
            <person name="Mattelet C."/>
            <person name="Dierick K."/>
            <person name="Sun M."/>
            <person name="Yu Z."/>
            <person name="Zhu L."/>
            <person name="Hu X."/>
            <person name="Shank E.B."/>
            <person name="Swiecicka I."/>
            <person name="Hansen B.M."/>
            <person name="Andrup L."/>
            <person name="Walker B."/>
            <person name="Young S.K."/>
            <person name="Zeng Q."/>
            <person name="Gargeya S."/>
            <person name="Fitzgerald M."/>
            <person name="Haas B."/>
            <person name="Abouelleil A."/>
            <person name="Alvarado L."/>
            <person name="Arachchi H.M."/>
            <person name="Berlin A.M."/>
            <person name="Chapman S.B."/>
            <person name="Dewar J."/>
            <person name="Goldberg J."/>
            <person name="Griggs A."/>
            <person name="Gujja S."/>
            <person name="Hansen M."/>
            <person name="Howarth C."/>
            <person name="Imamovic A."/>
            <person name="Larimer J."/>
            <person name="McCowan C."/>
            <person name="Murphy C."/>
            <person name="Neiman D."/>
            <person name="Pearson M."/>
            <person name="Priest M."/>
            <person name="Roberts A."/>
            <person name="Saif S."/>
            <person name="Shea T."/>
            <person name="Sisk P."/>
            <person name="Sykes S."/>
            <person name="Wortman J."/>
            <person name="Nusbaum C."/>
            <person name="Birren B."/>
        </authorList>
    </citation>
    <scope>NUCLEOTIDE SEQUENCE [LARGE SCALE GENOMIC DNA]</scope>
    <source>
        <strain evidence="1 2">HuB4-4</strain>
    </source>
</reference>
<evidence type="ECO:0000313" key="1">
    <source>
        <dbReference type="EMBL" id="EOP79332.1"/>
    </source>
</evidence>
<organism evidence="1 2">
    <name type="scientific">Bacillus cereus HuB4-4</name>
    <dbReference type="NCBI Taxonomy" id="1053211"/>
    <lineage>
        <taxon>Bacteria</taxon>
        <taxon>Bacillati</taxon>
        <taxon>Bacillota</taxon>
        <taxon>Bacilli</taxon>
        <taxon>Bacillales</taxon>
        <taxon>Bacillaceae</taxon>
        <taxon>Bacillus</taxon>
        <taxon>Bacillus cereus group</taxon>
    </lineage>
</organism>
<protein>
    <recommendedName>
        <fullName evidence="3">Resolvase HTH domain-containing protein</fullName>
    </recommendedName>
</protein>
<comment type="caution">
    <text evidence="1">The sequence shown here is derived from an EMBL/GenBank/DDBJ whole genome shotgun (WGS) entry which is preliminary data.</text>
</comment>
<gene>
    <name evidence="1" type="ORF">IGM_06311</name>
</gene>
<name>A0A9W5QNE9_BACCE</name>
<proteinExistence type="predicted"/>
<dbReference type="Gene3D" id="1.10.10.60">
    <property type="entry name" value="Homeodomain-like"/>
    <property type="match status" value="1"/>
</dbReference>